<comment type="caution">
    <text evidence="1">The sequence shown here is derived from an EMBL/GenBank/DDBJ whole genome shotgun (WGS) entry which is preliminary data.</text>
</comment>
<organism evidence="1 2">
    <name type="scientific">Elysia marginata</name>
    <dbReference type="NCBI Taxonomy" id="1093978"/>
    <lineage>
        <taxon>Eukaryota</taxon>
        <taxon>Metazoa</taxon>
        <taxon>Spiralia</taxon>
        <taxon>Lophotrochozoa</taxon>
        <taxon>Mollusca</taxon>
        <taxon>Gastropoda</taxon>
        <taxon>Heterobranchia</taxon>
        <taxon>Euthyneura</taxon>
        <taxon>Panpulmonata</taxon>
        <taxon>Sacoglossa</taxon>
        <taxon>Placobranchoidea</taxon>
        <taxon>Plakobranchidae</taxon>
        <taxon>Elysia</taxon>
    </lineage>
</organism>
<evidence type="ECO:0000313" key="2">
    <source>
        <dbReference type="Proteomes" id="UP000762676"/>
    </source>
</evidence>
<evidence type="ECO:0000313" key="1">
    <source>
        <dbReference type="EMBL" id="GFS25574.1"/>
    </source>
</evidence>
<accession>A0AAV4JS18</accession>
<keyword evidence="2" id="KW-1185">Reference proteome</keyword>
<sequence length="132" mass="15151">MAVSDACSNSNNLKKSDCCQPHNNLITLQEWDIHQLPALVYQIEGFSRHELLSVDVTVDDVVEAIARTLHGNFAGLTRTYCVRLNNDNYDEMITTPRQSVLILLYDKDEKSEMETFEKVAYAFRKDDSVCFR</sequence>
<proteinExistence type="predicted"/>
<protein>
    <submittedName>
        <fullName evidence="1">Uncharacterized protein</fullName>
    </submittedName>
</protein>
<dbReference type="AlphaFoldDB" id="A0AAV4JS18"/>
<dbReference type="Proteomes" id="UP000762676">
    <property type="component" value="Unassembled WGS sequence"/>
</dbReference>
<gene>
    <name evidence="1" type="ORF">ElyMa_001690700</name>
</gene>
<name>A0AAV4JS18_9GAST</name>
<reference evidence="1 2" key="1">
    <citation type="journal article" date="2021" name="Elife">
        <title>Chloroplast acquisition without the gene transfer in kleptoplastic sea slugs, Plakobranchus ocellatus.</title>
        <authorList>
            <person name="Maeda T."/>
            <person name="Takahashi S."/>
            <person name="Yoshida T."/>
            <person name="Shimamura S."/>
            <person name="Takaki Y."/>
            <person name="Nagai Y."/>
            <person name="Toyoda A."/>
            <person name="Suzuki Y."/>
            <person name="Arimoto A."/>
            <person name="Ishii H."/>
            <person name="Satoh N."/>
            <person name="Nishiyama T."/>
            <person name="Hasebe M."/>
            <person name="Maruyama T."/>
            <person name="Minagawa J."/>
            <person name="Obokata J."/>
            <person name="Shigenobu S."/>
        </authorList>
    </citation>
    <scope>NUCLEOTIDE SEQUENCE [LARGE SCALE GENOMIC DNA]</scope>
</reference>
<dbReference type="EMBL" id="BMAT01003447">
    <property type="protein sequence ID" value="GFS25574.1"/>
    <property type="molecule type" value="Genomic_DNA"/>
</dbReference>